<dbReference type="InterPro" id="IPR002104">
    <property type="entry name" value="Integrase_catalytic"/>
</dbReference>
<comment type="similarity">
    <text evidence="1">Belongs to the 'phage' integrase family.</text>
</comment>
<accession>A0A5M9ZIK7</accession>
<evidence type="ECO:0000259" key="7">
    <source>
        <dbReference type="PROSITE" id="PS51900"/>
    </source>
</evidence>
<dbReference type="InterPro" id="IPR004107">
    <property type="entry name" value="Integrase_SAM-like_N"/>
</dbReference>
<dbReference type="GO" id="GO:0003677">
    <property type="term" value="F:DNA binding"/>
    <property type="evidence" value="ECO:0007669"/>
    <property type="project" value="UniProtKB-UniRule"/>
</dbReference>
<evidence type="ECO:0000256" key="3">
    <source>
        <dbReference type="ARBA" id="ARBA00023125"/>
    </source>
</evidence>
<dbReference type="Pfam" id="PF14659">
    <property type="entry name" value="Phage_int_SAM_3"/>
    <property type="match status" value="1"/>
</dbReference>
<keyword evidence="2" id="KW-0229">DNA integration</keyword>
<name>A0A5M9ZIK7_9BIFI</name>
<evidence type="ECO:0000256" key="5">
    <source>
        <dbReference type="PROSITE-ProRule" id="PRU01248"/>
    </source>
</evidence>
<organism evidence="8 9">
    <name type="scientific">Bifidobacterium myosotis</name>
    <dbReference type="NCBI Taxonomy" id="1630166"/>
    <lineage>
        <taxon>Bacteria</taxon>
        <taxon>Bacillati</taxon>
        <taxon>Actinomycetota</taxon>
        <taxon>Actinomycetes</taxon>
        <taxon>Bifidobacteriales</taxon>
        <taxon>Bifidobacteriaceae</taxon>
        <taxon>Bifidobacterium</taxon>
    </lineage>
</organism>
<reference evidence="8 9" key="1">
    <citation type="journal article" date="2019" name="Syst. Appl. Microbiol.">
        <title>Characterization of Bifidobacterium species in feaces of the Egyptian fruit bat: Description of B. vespertilionis sp. nov. and B. rousetti sp. nov.</title>
        <authorList>
            <person name="Modesto M."/>
            <person name="Satti M."/>
            <person name="Watanabe K."/>
            <person name="Puglisi E."/>
            <person name="Morelli L."/>
            <person name="Huang C.-H."/>
            <person name="Liou J.-S."/>
            <person name="Miyashita M."/>
            <person name="Tamura T."/>
            <person name="Saito S."/>
            <person name="Mori K."/>
            <person name="Huang L."/>
            <person name="Sciavilla P."/>
            <person name="Sandri C."/>
            <person name="Spiezio C."/>
            <person name="Vitali F."/>
            <person name="Cavalieri D."/>
            <person name="Perpetuini G."/>
            <person name="Tofalo R."/>
            <person name="Bonetti A."/>
            <person name="Arita M."/>
            <person name="Mattarelli P."/>
        </authorList>
    </citation>
    <scope>NUCLEOTIDE SEQUENCE [LARGE SCALE GENOMIC DNA]</scope>
    <source>
        <strain evidence="8 9">RST17</strain>
    </source>
</reference>
<dbReference type="Gene3D" id="1.10.443.10">
    <property type="entry name" value="Intergrase catalytic core"/>
    <property type="match status" value="1"/>
</dbReference>
<dbReference type="Pfam" id="PF00589">
    <property type="entry name" value="Phage_integrase"/>
    <property type="match status" value="1"/>
</dbReference>
<feature type="domain" description="Core-binding (CB)" evidence="7">
    <location>
        <begin position="71"/>
        <end position="155"/>
    </location>
</feature>
<evidence type="ECO:0000256" key="2">
    <source>
        <dbReference type="ARBA" id="ARBA00022908"/>
    </source>
</evidence>
<dbReference type="InterPro" id="IPR011010">
    <property type="entry name" value="DNA_brk_join_enz"/>
</dbReference>
<dbReference type="InterPro" id="IPR050090">
    <property type="entry name" value="Tyrosine_recombinase_XerCD"/>
</dbReference>
<dbReference type="PROSITE" id="PS51900">
    <property type="entry name" value="CB"/>
    <property type="match status" value="1"/>
</dbReference>
<dbReference type="InterPro" id="IPR044068">
    <property type="entry name" value="CB"/>
</dbReference>
<proteinExistence type="inferred from homology"/>
<evidence type="ECO:0000259" key="6">
    <source>
        <dbReference type="PROSITE" id="PS51898"/>
    </source>
</evidence>
<dbReference type="Gene3D" id="1.10.150.130">
    <property type="match status" value="1"/>
</dbReference>
<dbReference type="PROSITE" id="PS51898">
    <property type="entry name" value="TYR_RECOMBINASE"/>
    <property type="match status" value="1"/>
</dbReference>
<dbReference type="InterPro" id="IPR010998">
    <property type="entry name" value="Integrase_recombinase_N"/>
</dbReference>
<dbReference type="AlphaFoldDB" id="A0A5M9ZIK7"/>
<dbReference type="GO" id="GO:0006310">
    <property type="term" value="P:DNA recombination"/>
    <property type="evidence" value="ECO:0007669"/>
    <property type="project" value="UniProtKB-KW"/>
</dbReference>
<keyword evidence="4" id="KW-0233">DNA recombination</keyword>
<evidence type="ECO:0000256" key="1">
    <source>
        <dbReference type="ARBA" id="ARBA00008857"/>
    </source>
</evidence>
<dbReference type="CDD" id="cd00397">
    <property type="entry name" value="DNA_BRE_C"/>
    <property type="match status" value="1"/>
</dbReference>
<dbReference type="PANTHER" id="PTHR30349">
    <property type="entry name" value="PHAGE INTEGRASE-RELATED"/>
    <property type="match status" value="1"/>
</dbReference>
<feature type="domain" description="Tyr recombinase" evidence="6">
    <location>
        <begin position="181"/>
        <end position="423"/>
    </location>
</feature>
<evidence type="ECO:0000313" key="8">
    <source>
        <dbReference type="EMBL" id="KAA8827183.1"/>
    </source>
</evidence>
<dbReference type="SUPFAM" id="SSF56349">
    <property type="entry name" value="DNA breaking-rejoining enzymes"/>
    <property type="match status" value="1"/>
</dbReference>
<protein>
    <submittedName>
        <fullName evidence="8">Integrase</fullName>
    </submittedName>
</protein>
<evidence type="ECO:0000313" key="9">
    <source>
        <dbReference type="Proteomes" id="UP000410049"/>
    </source>
</evidence>
<gene>
    <name evidence="8" type="ORF">EMO91_09020</name>
</gene>
<keyword evidence="3 5" id="KW-0238">DNA-binding</keyword>
<evidence type="ECO:0000256" key="4">
    <source>
        <dbReference type="ARBA" id="ARBA00023172"/>
    </source>
</evidence>
<dbReference type="GO" id="GO:0015074">
    <property type="term" value="P:DNA integration"/>
    <property type="evidence" value="ECO:0007669"/>
    <property type="project" value="UniProtKB-KW"/>
</dbReference>
<dbReference type="Proteomes" id="UP000410049">
    <property type="component" value="Unassembled WGS sequence"/>
</dbReference>
<comment type="caution">
    <text evidence="8">The sequence shown here is derived from an EMBL/GenBank/DDBJ whole genome shotgun (WGS) entry which is preliminary data.</text>
</comment>
<sequence>MPRGHRTGAIYPIKYVQRKRLRSGGERTYTRYHAKVDGKWVSGKTYKECDEKIRKALREKVTWGVASNHSATLGPYAREWFDMHKQTLDPNSRKNYRIVIERHLKPYENLKLADVNPTVVRRMLDRMTAWGRREASVNSKSMMRAALALIFKSAVADHIIPTNPVEYAPLPKGKDRPVFVRSREMFTDEQVAAMLREAARDLRDGAIEWFRLLTGMRQGEILGAVLEDLKLFPTDHGVWEGYYTVNWQLQPISRQHGCGEPDGSGRYPCGYLRRGSYRCPQAVWDVPPGFDFIPLDGSLCLVRPKTGKPRIVPLPPMLATALHRYVEHVGGEPNPHGLLFHTPDGRPFTAAQDRERFRDLMRRAGIPNADERHGHECRRTVVSKLSSEGVDPGKIQRIIGHSSIAMTEYYRDIPQEELLAGMEKLDEAYDLKQMGGKTE</sequence>
<dbReference type="PANTHER" id="PTHR30349:SF64">
    <property type="entry name" value="PROPHAGE INTEGRASE INTD-RELATED"/>
    <property type="match status" value="1"/>
</dbReference>
<dbReference type="EMBL" id="RZUH01000007">
    <property type="protein sequence ID" value="KAA8827183.1"/>
    <property type="molecule type" value="Genomic_DNA"/>
</dbReference>
<dbReference type="InterPro" id="IPR013762">
    <property type="entry name" value="Integrase-like_cat_sf"/>
</dbReference>